<dbReference type="Proteomes" id="UP001143910">
    <property type="component" value="Unassembled WGS sequence"/>
</dbReference>
<protein>
    <submittedName>
        <fullName evidence="1">Uncharacterized protein</fullName>
    </submittedName>
</protein>
<gene>
    <name evidence="1" type="ORF">NQ176_g865</name>
</gene>
<organism evidence="1 2">
    <name type="scientific">Zarea fungicola</name>
    <dbReference type="NCBI Taxonomy" id="93591"/>
    <lineage>
        <taxon>Eukaryota</taxon>
        <taxon>Fungi</taxon>
        <taxon>Dikarya</taxon>
        <taxon>Ascomycota</taxon>
        <taxon>Pezizomycotina</taxon>
        <taxon>Sordariomycetes</taxon>
        <taxon>Hypocreomycetidae</taxon>
        <taxon>Hypocreales</taxon>
        <taxon>Cordycipitaceae</taxon>
        <taxon>Zarea</taxon>
    </lineage>
</organism>
<name>A0ACC1NVN9_9HYPO</name>
<evidence type="ECO:0000313" key="1">
    <source>
        <dbReference type="EMBL" id="KAJ2983203.1"/>
    </source>
</evidence>
<evidence type="ECO:0000313" key="2">
    <source>
        <dbReference type="Proteomes" id="UP001143910"/>
    </source>
</evidence>
<sequence length="384" mass="42035">MASQDSQIAINLINQCAYGEHKLNGKWEWGGETYTLTSGFIDTTPPPLGCDVNKYCAYTYNNDNCQINTWTGGGKVPVVYECTGDGRCGNGAQCVHNLCCHTDKLAFGSSQCPTLNDLKSCGGFERVTGGAGQAAWSPPHTDIPPGLKFRLNETAASKEDAGAEDYASLDNRVKPPSSLALGIDVPEMLPRLLDEVANLPGASDLAICHSGKPPRCRKSAMTNQIAATMGNPSVDQMLEHNRVYAKNHQPSPYIQEMPNGLKPTAIIKTMEIRNGGGRVHGMLEYIVALDTLFEVQDIMIIHHSDCGATHLDKESLHQRVLALDGATQEDVENLWSPDYKDLKDSLHEDVALIREYRFIRPELKARTRGYKYDIKTGILSLVAS</sequence>
<accession>A0ACC1NVN9</accession>
<reference evidence="1" key="1">
    <citation type="submission" date="2022-08" db="EMBL/GenBank/DDBJ databases">
        <title>Genome Sequence of Lecanicillium fungicola.</title>
        <authorList>
            <person name="Buettner E."/>
        </authorList>
    </citation>
    <scope>NUCLEOTIDE SEQUENCE</scope>
    <source>
        <strain evidence="1">Babe33</strain>
    </source>
</reference>
<keyword evidence="2" id="KW-1185">Reference proteome</keyword>
<comment type="caution">
    <text evidence="1">The sequence shown here is derived from an EMBL/GenBank/DDBJ whole genome shotgun (WGS) entry which is preliminary data.</text>
</comment>
<proteinExistence type="predicted"/>
<dbReference type="EMBL" id="JANJQO010000040">
    <property type="protein sequence ID" value="KAJ2983203.1"/>
    <property type="molecule type" value="Genomic_DNA"/>
</dbReference>